<feature type="compositionally biased region" description="Basic and acidic residues" evidence="1">
    <location>
        <begin position="1"/>
        <end position="33"/>
    </location>
</feature>
<name>A0A6G1LBT9_9PEZI</name>
<gene>
    <name evidence="2" type="ORF">EJ03DRAFT_79216</name>
</gene>
<dbReference type="EMBL" id="ML995828">
    <property type="protein sequence ID" value="KAF2770052.1"/>
    <property type="molecule type" value="Genomic_DNA"/>
</dbReference>
<dbReference type="AlphaFoldDB" id="A0A6G1LBT9"/>
<evidence type="ECO:0000313" key="2">
    <source>
        <dbReference type="EMBL" id="KAF2770052.1"/>
    </source>
</evidence>
<sequence length="129" mass="15285">MPRHEEHSPPPIKRQSDGHTVRNEKQHEKRNSEIRSPTKATQGHQRVTNRQALTALRRRSQGPGRGRYERKPLTPTTRLEILKERRHRAYERKRAEERRRAMLLGREETYWRVLRSGARYRSFGGAKAG</sequence>
<dbReference type="Proteomes" id="UP000799436">
    <property type="component" value="Unassembled WGS sequence"/>
</dbReference>
<feature type="region of interest" description="Disordered" evidence="1">
    <location>
        <begin position="1"/>
        <end position="94"/>
    </location>
</feature>
<proteinExistence type="predicted"/>
<dbReference type="OrthoDB" id="3904669at2759"/>
<evidence type="ECO:0000256" key="1">
    <source>
        <dbReference type="SAM" id="MobiDB-lite"/>
    </source>
</evidence>
<reference evidence="2" key="1">
    <citation type="journal article" date="2020" name="Stud. Mycol.">
        <title>101 Dothideomycetes genomes: a test case for predicting lifestyles and emergence of pathogens.</title>
        <authorList>
            <person name="Haridas S."/>
            <person name="Albert R."/>
            <person name="Binder M."/>
            <person name="Bloem J."/>
            <person name="Labutti K."/>
            <person name="Salamov A."/>
            <person name="Andreopoulos B."/>
            <person name="Baker S."/>
            <person name="Barry K."/>
            <person name="Bills G."/>
            <person name="Bluhm B."/>
            <person name="Cannon C."/>
            <person name="Castanera R."/>
            <person name="Culley D."/>
            <person name="Daum C."/>
            <person name="Ezra D."/>
            <person name="Gonzalez J."/>
            <person name="Henrissat B."/>
            <person name="Kuo A."/>
            <person name="Liang C."/>
            <person name="Lipzen A."/>
            <person name="Lutzoni F."/>
            <person name="Magnuson J."/>
            <person name="Mondo S."/>
            <person name="Nolan M."/>
            <person name="Ohm R."/>
            <person name="Pangilinan J."/>
            <person name="Park H.-J."/>
            <person name="Ramirez L."/>
            <person name="Alfaro M."/>
            <person name="Sun H."/>
            <person name="Tritt A."/>
            <person name="Yoshinaga Y."/>
            <person name="Zwiers L.-H."/>
            <person name="Turgeon B."/>
            <person name="Goodwin S."/>
            <person name="Spatafora J."/>
            <person name="Crous P."/>
            <person name="Grigoriev I."/>
        </authorList>
    </citation>
    <scope>NUCLEOTIDE SEQUENCE</scope>
    <source>
        <strain evidence="2">CBS 116005</strain>
    </source>
</reference>
<protein>
    <submittedName>
        <fullName evidence="2">Uncharacterized protein</fullName>
    </submittedName>
</protein>
<feature type="compositionally biased region" description="Polar residues" evidence="1">
    <location>
        <begin position="34"/>
        <end position="52"/>
    </location>
</feature>
<organism evidence="2 3">
    <name type="scientific">Teratosphaeria nubilosa</name>
    <dbReference type="NCBI Taxonomy" id="161662"/>
    <lineage>
        <taxon>Eukaryota</taxon>
        <taxon>Fungi</taxon>
        <taxon>Dikarya</taxon>
        <taxon>Ascomycota</taxon>
        <taxon>Pezizomycotina</taxon>
        <taxon>Dothideomycetes</taxon>
        <taxon>Dothideomycetidae</taxon>
        <taxon>Mycosphaerellales</taxon>
        <taxon>Teratosphaeriaceae</taxon>
        <taxon>Teratosphaeria</taxon>
    </lineage>
</organism>
<accession>A0A6G1LBT9</accession>
<evidence type="ECO:0000313" key="3">
    <source>
        <dbReference type="Proteomes" id="UP000799436"/>
    </source>
</evidence>
<keyword evidence="3" id="KW-1185">Reference proteome</keyword>